<organism evidence="2 3">
    <name type="scientific">Actinomadura keratinilytica</name>
    <dbReference type="NCBI Taxonomy" id="547461"/>
    <lineage>
        <taxon>Bacteria</taxon>
        <taxon>Bacillati</taxon>
        <taxon>Actinomycetota</taxon>
        <taxon>Actinomycetes</taxon>
        <taxon>Streptosporangiales</taxon>
        <taxon>Thermomonosporaceae</taxon>
        <taxon>Actinomadura</taxon>
    </lineage>
</organism>
<name>A0ABP7Y701_9ACTN</name>
<comment type="caution">
    <text evidence="2">The sequence shown here is derived from an EMBL/GenBank/DDBJ whole genome shotgun (WGS) entry which is preliminary data.</text>
</comment>
<feature type="chain" id="PRO_5047162010" description="SH3 domain-containing protein" evidence="1">
    <location>
        <begin position="38"/>
        <end position="145"/>
    </location>
</feature>
<evidence type="ECO:0000256" key="1">
    <source>
        <dbReference type="SAM" id="SignalP"/>
    </source>
</evidence>
<accession>A0ABP7Y701</accession>
<gene>
    <name evidence="2" type="ORF">GCM10022416_10080</name>
</gene>
<sequence length="145" mass="15367">MKAITPSGALRRGVTASPVALGVLVAASLVAPGPALAVDDKPCAPPVPHPVYEKVQYCPLSRGNVPVYANHKKESGIIGYLRKGGSANWFFGYQCRDGIIRRGGLANDWWAATKADNGKLGWVPEIYFAGGDNFEPDAGLLRTAC</sequence>
<proteinExistence type="predicted"/>
<evidence type="ECO:0008006" key="4">
    <source>
        <dbReference type="Google" id="ProtNLM"/>
    </source>
</evidence>
<feature type="signal peptide" evidence="1">
    <location>
        <begin position="1"/>
        <end position="37"/>
    </location>
</feature>
<evidence type="ECO:0000313" key="2">
    <source>
        <dbReference type="EMBL" id="GAA4131407.1"/>
    </source>
</evidence>
<dbReference type="Proteomes" id="UP001500266">
    <property type="component" value="Unassembled WGS sequence"/>
</dbReference>
<protein>
    <recommendedName>
        <fullName evidence="4">SH3 domain-containing protein</fullName>
    </recommendedName>
</protein>
<evidence type="ECO:0000313" key="3">
    <source>
        <dbReference type="Proteomes" id="UP001500266"/>
    </source>
</evidence>
<keyword evidence="1" id="KW-0732">Signal</keyword>
<reference evidence="3" key="1">
    <citation type="journal article" date="2019" name="Int. J. Syst. Evol. Microbiol.">
        <title>The Global Catalogue of Microorganisms (GCM) 10K type strain sequencing project: providing services to taxonomists for standard genome sequencing and annotation.</title>
        <authorList>
            <consortium name="The Broad Institute Genomics Platform"/>
            <consortium name="The Broad Institute Genome Sequencing Center for Infectious Disease"/>
            <person name="Wu L."/>
            <person name="Ma J."/>
        </authorList>
    </citation>
    <scope>NUCLEOTIDE SEQUENCE [LARGE SCALE GENOMIC DNA]</scope>
    <source>
        <strain evidence="3">JCM 17316</strain>
    </source>
</reference>
<dbReference type="EMBL" id="BAABDO010000009">
    <property type="protein sequence ID" value="GAA4131407.1"/>
    <property type="molecule type" value="Genomic_DNA"/>
</dbReference>
<dbReference type="RefSeq" id="WP_345017856.1">
    <property type="nucleotide sequence ID" value="NZ_BAABDO010000009.1"/>
</dbReference>
<keyword evidence="3" id="KW-1185">Reference proteome</keyword>